<dbReference type="STRING" id="41875.K8F428"/>
<dbReference type="GO" id="GO:0000149">
    <property type="term" value="F:SNARE binding"/>
    <property type="evidence" value="ECO:0007669"/>
    <property type="project" value="TreeGrafter"/>
</dbReference>
<feature type="region of interest" description="Disordered" evidence="3">
    <location>
        <begin position="710"/>
        <end position="734"/>
    </location>
</feature>
<dbReference type="GO" id="GO:0005768">
    <property type="term" value="C:endosome"/>
    <property type="evidence" value="ECO:0007669"/>
    <property type="project" value="TreeGrafter"/>
</dbReference>
<dbReference type="KEGG" id="bpg:Bathy09g00570"/>
<evidence type="ECO:0000313" key="4">
    <source>
        <dbReference type="EMBL" id="CCO66815.1"/>
    </source>
</evidence>
<accession>K8F428</accession>
<evidence type="ECO:0000313" key="5">
    <source>
        <dbReference type="Proteomes" id="UP000198341"/>
    </source>
</evidence>
<feature type="region of interest" description="Disordered" evidence="3">
    <location>
        <begin position="326"/>
        <end position="357"/>
    </location>
</feature>
<dbReference type="PANTHER" id="PTHR15157:SF5">
    <property type="entry name" value="UV RADIATION RESISTANCE-ASSOCIATED GENE PROTEIN"/>
    <property type="match status" value="1"/>
</dbReference>
<evidence type="ECO:0000256" key="1">
    <source>
        <dbReference type="ARBA" id="ARBA00023054"/>
    </source>
</evidence>
<dbReference type="EMBL" id="FO082270">
    <property type="protein sequence ID" value="CCO66815.1"/>
    <property type="molecule type" value="Genomic_DNA"/>
</dbReference>
<dbReference type="AlphaFoldDB" id="K8F428"/>
<keyword evidence="1 2" id="KW-0175">Coiled coil</keyword>
<feature type="region of interest" description="Disordered" evidence="3">
    <location>
        <begin position="790"/>
        <end position="831"/>
    </location>
</feature>
<organism evidence="4 5">
    <name type="scientific">Bathycoccus prasinos</name>
    <dbReference type="NCBI Taxonomy" id="41875"/>
    <lineage>
        <taxon>Eukaryota</taxon>
        <taxon>Viridiplantae</taxon>
        <taxon>Chlorophyta</taxon>
        <taxon>Mamiellophyceae</taxon>
        <taxon>Mamiellales</taxon>
        <taxon>Bathycoccaceae</taxon>
        <taxon>Bathycoccus</taxon>
    </lineage>
</organism>
<dbReference type="Proteomes" id="UP000198341">
    <property type="component" value="Chromosome 9"/>
</dbReference>
<feature type="compositionally biased region" description="Basic and acidic residues" evidence="3">
    <location>
        <begin position="225"/>
        <end position="234"/>
    </location>
</feature>
<dbReference type="GO" id="GO:0035493">
    <property type="term" value="P:SNARE complex assembly"/>
    <property type="evidence" value="ECO:0007669"/>
    <property type="project" value="TreeGrafter"/>
</dbReference>
<gene>
    <name evidence="4" type="ORF">Bathy09g00570</name>
</gene>
<sequence length="909" mass="102159">MSSSHGTTTTAADAANVVAVVVEGEATTTKAAKENKLKKRETLTDEYEPPFGLRNVDCISVRRLNVLDAFFKDDDDDDDDDDGNNNDNIASQLNSIEVYFTLKRIVKDSSVFLGGGISKSSKHEQNSIRVCDDSLKTFTSKAISFKKDNKSVCDPDWDIFEKEQRRFREVLERDGIDDDEEEEALVPGLFEFAVYGRRVKEHTSNSSNESSSSHDDDEEDEEENEKEKEKEEKNRRRRRGKTSIEDKSKENLLHKALISFRHVKRATAQLKQLSQNSRVPVVVLRVKSSRRNGAMTYYARDIRDVKEFENLDVREKLLREEENLHEMYNGSHHVNNNNGKENESHKNEDDISSETTGGGVVITDDILAASKKKGRTNSLDERELVGLVSTMTPKTATASASSPFSSPFRGGPFGSGGERVGDIVKAASPQSKARNANFNYREILEQSVQKLNTENALQSISKVMLASDRREELKQGKLILQLKLEEELRNNRHISQKTQFLFEIEQKRASSEKKADELKRALESGQKQSSRLEKLVSVKTESIRTKRELLMKKRRQLDELRMHLEGPEIDGTLRRTVSALQNRRWQLVRDLAEAFPTKKVGQMSAAVARPWAICGLKLDLADRLLGPTSDSSRKQHQHPDQHQQQMLLQSEKGTTENVKSLVSNSASGGLEDARNIKNVNNADKPAGNQLFQTLATLFGYEDDEDEEFLNASEAESRDGRARGEKRNTNATDYTQFHSSAARDDAEVAAAALGTVCLLVARLSSIFDVPSRYPLAFGSSRSFVGDLKEIKRENESTSDSNRMETSQNNGDDSSSPNLLLGSPQKKKKSSSSSITLTKWRRVEFPLFLDDHAKATGDARRFAYGVFLLNKNVQQILDAYGLESRGPRKTLENVARIFQHAAKLSKENRAN</sequence>
<dbReference type="RefSeq" id="XP_007511255.1">
    <property type="nucleotide sequence ID" value="XM_007511193.1"/>
</dbReference>
<proteinExistence type="predicted"/>
<dbReference type="OrthoDB" id="72772at2759"/>
<protein>
    <submittedName>
        <fullName evidence="4">Uncharacterized protein</fullName>
    </submittedName>
</protein>
<feature type="coiled-coil region" evidence="2">
    <location>
        <begin position="501"/>
        <end position="535"/>
    </location>
</feature>
<feature type="compositionally biased region" description="Acidic residues" evidence="3">
    <location>
        <begin position="215"/>
        <end position="224"/>
    </location>
</feature>
<evidence type="ECO:0000256" key="3">
    <source>
        <dbReference type="SAM" id="MobiDB-lite"/>
    </source>
</evidence>
<feature type="region of interest" description="Disordered" evidence="3">
    <location>
        <begin position="201"/>
        <end position="248"/>
    </location>
</feature>
<reference evidence="4 5" key="1">
    <citation type="submission" date="2011-10" db="EMBL/GenBank/DDBJ databases">
        <authorList>
            <person name="Genoscope - CEA"/>
        </authorList>
    </citation>
    <scope>NUCLEOTIDE SEQUENCE [LARGE SCALE GENOMIC DNA]</scope>
    <source>
        <strain evidence="4 5">RCC 1105</strain>
    </source>
</reference>
<dbReference type="PANTHER" id="PTHR15157">
    <property type="entry name" value="UV RADIATION RESISTANCE-ASSOCIATED GENE PROTEIN"/>
    <property type="match status" value="1"/>
</dbReference>
<evidence type="ECO:0000256" key="2">
    <source>
        <dbReference type="SAM" id="Coils"/>
    </source>
</evidence>
<keyword evidence="5" id="KW-1185">Reference proteome</keyword>
<feature type="compositionally biased region" description="Polar residues" evidence="3">
    <location>
        <begin position="796"/>
        <end position="816"/>
    </location>
</feature>
<feature type="compositionally biased region" description="Basic and acidic residues" evidence="3">
    <location>
        <begin position="714"/>
        <end position="727"/>
    </location>
</feature>
<dbReference type="GO" id="GO:0000323">
    <property type="term" value="C:lytic vacuole"/>
    <property type="evidence" value="ECO:0007669"/>
    <property type="project" value="TreeGrafter"/>
</dbReference>
<dbReference type="GeneID" id="19013564"/>
<name>K8F428_9CHLO</name>
<feature type="compositionally biased region" description="Basic and acidic residues" evidence="3">
    <location>
        <begin position="340"/>
        <end position="349"/>
    </location>
</feature>